<evidence type="ECO:0000256" key="2">
    <source>
        <dbReference type="ARBA" id="ARBA00022964"/>
    </source>
</evidence>
<comment type="cofactor">
    <cofactor evidence="1">
        <name>Fe(2+)</name>
        <dbReference type="ChEBI" id="CHEBI:29033"/>
    </cofactor>
</comment>
<dbReference type="Proteomes" id="UP000569092">
    <property type="component" value="Unassembled WGS sequence"/>
</dbReference>
<organism evidence="8 9">
    <name type="scientific">Tunturiibacter lichenicola</name>
    <dbReference type="NCBI Taxonomy" id="2051959"/>
    <lineage>
        <taxon>Bacteria</taxon>
        <taxon>Pseudomonadati</taxon>
        <taxon>Acidobacteriota</taxon>
        <taxon>Terriglobia</taxon>
        <taxon>Terriglobales</taxon>
        <taxon>Acidobacteriaceae</taxon>
        <taxon>Tunturiibacter</taxon>
    </lineage>
</organism>
<accession>A0A7W8JBM2</accession>
<proteinExistence type="inferred from homology"/>
<dbReference type="EMBL" id="JACHDZ010000004">
    <property type="protein sequence ID" value="MBB5344952.1"/>
    <property type="molecule type" value="Genomic_DNA"/>
</dbReference>
<dbReference type="PANTHER" id="PTHR31136:SF5">
    <property type="entry name" value="2-OXOADIPATE DIOXYGENASE_DECARBOXYLASE, CHLOROPLASTIC"/>
    <property type="match status" value="1"/>
</dbReference>
<evidence type="ECO:0000256" key="3">
    <source>
        <dbReference type="ARBA" id="ARBA00023002"/>
    </source>
</evidence>
<name>A0A7W8JBM2_9BACT</name>
<dbReference type="SMART" id="SM01150">
    <property type="entry name" value="DUF1338"/>
    <property type="match status" value="1"/>
</dbReference>
<evidence type="ECO:0000256" key="5">
    <source>
        <dbReference type="ARBA" id="ARBA00035013"/>
    </source>
</evidence>
<dbReference type="AlphaFoldDB" id="A0A7W8JBM2"/>
<dbReference type="InterPro" id="IPR009770">
    <property type="entry name" value="HGLS"/>
</dbReference>
<gene>
    <name evidence="8" type="ORF">HDF10_002938</name>
</gene>
<keyword evidence="4" id="KW-0408">Iron</keyword>
<evidence type="ECO:0000256" key="1">
    <source>
        <dbReference type="ARBA" id="ARBA00001954"/>
    </source>
</evidence>
<evidence type="ECO:0000313" key="9">
    <source>
        <dbReference type="Proteomes" id="UP000569092"/>
    </source>
</evidence>
<dbReference type="EC" id="1.13.11.93" evidence="6"/>
<comment type="similarity">
    <text evidence="5">Belongs to the 2-oxoadipate dioxygenase/decarboxylase family.</text>
</comment>
<dbReference type="CDD" id="cd16349">
    <property type="entry name" value="VOC_like"/>
    <property type="match status" value="1"/>
</dbReference>
<reference evidence="8 9" key="1">
    <citation type="submission" date="2020-08" db="EMBL/GenBank/DDBJ databases">
        <title>Genomic Encyclopedia of Type Strains, Phase IV (KMG-V): Genome sequencing to study the core and pangenomes of soil and plant-associated prokaryotes.</title>
        <authorList>
            <person name="Whitman W."/>
        </authorList>
    </citation>
    <scope>NUCLEOTIDE SEQUENCE [LARGE SCALE GENOMIC DNA]</scope>
    <source>
        <strain evidence="8 9">M8US30</strain>
    </source>
</reference>
<evidence type="ECO:0000256" key="7">
    <source>
        <dbReference type="ARBA" id="ARBA00035045"/>
    </source>
</evidence>
<dbReference type="Pfam" id="PF07063">
    <property type="entry name" value="HGLS"/>
    <property type="match status" value="1"/>
</dbReference>
<protein>
    <recommendedName>
        <fullName evidence="6">2-oxoadipate dioxygenase/decarboxylase</fullName>
        <ecNumber evidence="6">1.13.11.93</ecNumber>
    </recommendedName>
    <alternativeName>
        <fullName evidence="7">2-hydroxyglutarate synthase</fullName>
    </alternativeName>
</protein>
<evidence type="ECO:0000313" key="8">
    <source>
        <dbReference type="EMBL" id="MBB5344952.1"/>
    </source>
</evidence>
<comment type="caution">
    <text evidence="8">The sequence shown here is derived from an EMBL/GenBank/DDBJ whole genome shotgun (WGS) entry which is preliminary data.</text>
</comment>
<dbReference type="Gene3D" id="3.10.180.50">
    <property type="match status" value="1"/>
</dbReference>
<evidence type="ECO:0000256" key="6">
    <source>
        <dbReference type="ARBA" id="ARBA00035023"/>
    </source>
</evidence>
<keyword evidence="3" id="KW-0560">Oxidoreductase</keyword>
<keyword evidence="2" id="KW-0223">Dioxygenase</keyword>
<dbReference type="PANTHER" id="PTHR31136">
    <property type="entry name" value="DUF1338 DOMAIN-CONTAINING PROTEIN"/>
    <property type="match status" value="1"/>
</dbReference>
<sequence>MSTSNGVLRATLDKIIGTERTEHLFNLLVIHPEIAADPGPQVSRAVLAQALNMLLFEDLLRRVPTAKTYADYTLSKGRQILHDHGAVRTVALEGMGGLPAGQEAITRILCPLGYALNGVYPLERLKMTGRSHAQADYPEEIAQFFLSELHPERFSPEFQAAVQRVTATSKDPVTPQAKSLLDKLESTGSLSVDESVTLLPILASVFERQHTEPTLADYEILLAESPEMAWICTEGNAFNHATDRVPDVDQLAEEQKSLGQPMKAAVETSQSGRVRQTAFLAAKVQRNFRNAEGALIPKEVNGSFYEFITRLPLPEEDGKQKLDLGFDSSNAQAIFKMTATGKA</sequence>
<dbReference type="GO" id="GO:0051213">
    <property type="term" value="F:dioxygenase activity"/>
    <property type="evidence" value="ECO:0007669"/>
    <property type="project" value="UniProtKB-KW"/>
</dbReference>
<evidence type="ECO:0000256" key="4">
    <source>
        <dbReference type="ARBA" id="ARBA00023004"/>
    </source>
</evidence>